<sequence>MSTPVNGRAAVITLTYLGFALQLVQVGLLPLLPSIGKALHTSAAGTSWILTSGLLSGAVFLAVLTRLADLIGKKPVILLAMGLVLAGCVIDSFATSLPLVLVGRVLIGAQLPMLALPEAIASDTLPPKRAHTAISAIHVGTGLGIAAGLLIGAVVGIHPQNWHLFFVIGAGVSLLGLIATTVFVRDSPERASGGLDVPGAVLLTLALVALLLGLSQGPSWGWGSGQVLGLLIGGIALGALWWWRERTARTPLIDVSYLLRPEVALPYAMTFLIAFGIYGSLSAVTRLAQTPLASGFGYGWGSLTAGWFALPQAVGSVLGIFVLRGARPRGLVLTSAIGFVSITIGFVGFALGHAVPVLELVSLGFDSMGLAVALAATQLLVLRAVPAAESGIALGLSVVMYAVGNSVGSAVAGVLFASLTTPAGTPALSSYLAGFAACGLCAIVALLLCVPLARRRRATPVATSDLEGITT</sequence>
<protein>
    <submittedName>
        <fullName evidence="8">MFS transporter</fullName>
    </submittedName>
</protein>
<evidence type="ECO:0000256" key="4">
    <source>
        <dbReference type="ARBA" id="ARBA00022989"/>
    </source>
</evidence>
<comment type="subcellular location">
    <subcellularLocation>
        <location evidence="1">Cell membrane</location>
        <topology evidence="1">Multi-pass membrane protein</topology>
    </subcellularLocation>
</comment>
<organism evidence="8 9">
    <name type="scientific">Amycolatopsis acidiphila</name>
    <dbReference type="NCBI Taxonomy" id="715473"/>
    <lineage>
        <taxon>Bacteria</taxon>
        <taxon>Bacillati</taxon>
        <taxon>Actinomycetota</taxon>
        <taxon>Actinomycetes</taxon>
        <taxon>Pseudonocardiales</taxon>
        <taxon>Pseudonocardiaceae</taxon>
        <taxon>Amycolatopsis</taxon>
    </lineage>
</organism>
<keyword evidence="4 6" id="KW-1133">Transmembrane helix</keyword>
<feature type="transmembrane region" description="Helical" evidence="6">
    <location>
        <begin position="431"/>
        <end position="450"/>
    </location>
</feature>
<feature type="transmembrane region" description="Helical" evidence="6">
    <location>
        <begin position="394"/>
        <end position="419"/>
    </location>
</feature>
<feature type="transmembrane region" description="Helical" evidence="6">
    <location>
        <begin position="101"/>
        <end position="121"/>
    </location>
</feature>
<dbReference type="AlphaFoldDB" id="A0A558ABY6"/>
<dbReference type="Gene3D" id="1.20.1250.20">
    <property type="entry name" value="MFS general substrate transporter like domains"/>
    <property type="match status" value="1"/>
</dbReference>
<feature type="transmembrane region" description="Helical" evidence="6">
    <location>
        <begin position="195"/>
        <end position="214"/>
    </location>
</feature>
<dbReference type="InterPro" id="IPR020846">
    <property type="entry name" value="MFS_dom"/>
</dbReference>
<dbReference type="Proteomes" id="UP000318578">
    <property type="component" value="Unassembled WGS sequence"/>
</dbReference>
<feature type="transmembrane region" description="Helical" evidence="6">
    <location>
        <begin position="76"/>
        <end position="95"/>
    </location>
</feature>
<keyword evidence="2" id="KW-0813">Transport</keyword>
<feature type="transmembrane region" description="Helical" evidence="6">
    <location>
        <begin position="264"/>
        <end position="284"/>
    </location>
</feature>
<dbReference type="InterPro" id="IPR011701">
    <property type="entry name" value="MFS"/>
</dbReference>
<name>A0A558ABY6_9PSEU</name>
<dbReference type="PROSITE" id="PS50850">
    <property type="entry name" value="MFS"/>
    <property type="match status" value="1"/>
</dbReference>
<feature type="domain" description="Major facilitator superfamily (MFS) profile" evidence="7">
    <location>
        <begin position="8"/>
        <end position="457"/>
    </location>
</feature>
<dbReference type="RefSeq" id="WP_144638972.1">
    <property type="nucleotide sequence ID" value="NZ_BNAX01000002.1"/>
</dbReference>
<dbReference type="SUPFAM" id="SSF103473">
    <property type="entry name" value="MFS general substrate transporter"/>
    <property type="match status" value="1"/>
</dbReference>
<evidence type="ECO:0000313" key="9">
    <source>
        <dbReference type="Proteomes" id="UP000318578"/>
    </source>
</evidence>
<feature type="transmembrane region" description="Helical" evidence="6">
    <location>
        <begin position="363"/>
        <end position="382"/>
    </location>
</feature>
<dbReference type="PANTHER" id="PTHR42718">
    <property type="entry name" value="MAJOR FACILITATOR SUPERFAMILY MULTIDRUG TRANSPORTER MFSC"/>
    <property type="match status" value="1"/>
</dbReference>
<evidence type="ECO:0000256" key="1">
    <source>
        <dbReference type="ARBA" id="ARBA00004651"/>
    </source>
</evidence>
<feature type="transmembrane region" description="Helical" evidence="6">
    <location>
        <begin position="330"/>
        <end position="351"/>
    </location>
</feature>
<keyword evidence="5 6" id="KW-0472">Membrane</keyword>
<keyword evidence="9" id="KW-1185">Reference proteome</keyword>
<feature type="transmembrane region" description="Helical" evidence="6">
    <location>
        <begin position="44"/>
        <end position="64"/>
    </location>
</feature>
<dbReference type="EMBL" id="VJZA01000023">
    <property type="protein sequence ID" value="TVT21774.1"/>
    <property type="molecule type" value="Genomic_DNA"/>
</dbReference>
<evidence type="ECO:0000256" key="3">
    <source>
        <dbReference type="ARBA" id="ARBA00022692"/>
    </source>
</evidence>
<feature type="transmembrane region" description="Helical" evidence="6">
    <location>
        <begin position="220"/>
        <end position="243"/>
    </location>
</feature>
<evidence type="ECO:0000313" key="8">
    <source>
        <dbReference type="EMBL" id="TVT21774.1"/>
    </source>
</evidence>
<evidence type="ECO:0000259" key="7">
    <source>
        <dbReference type="PROSITE" id="PS50850"/>
    </source>
</evidence>
<evidence type="ECO:0000256" key="2">
    <source>
        <dbReference type="ARBA" id="ARBA00022448"/>
    </source>
</evidence>
<feature type="transmembrane region" description="Helical" evidence="6">
    <location>
        <begin position="12"/>
        <end position="32"/>
    </location>
</feature>
<accession>A0A558ABY6</accession>
<reference evidence="8 9" key="1">
    <citation type="submission" date="2019-07" db="EMBL/GenBank/DDBJ databases">
        <title>New species of Amycolatopsis and Streptomyces.</title>
        <authorList>
            <person name="Duangmal K."/>
            <person name="Teo W.F.A."/>
            <person name="Lipun K."/>
        </authorList>
    </citation>
    <scope>NUCLEOTIDE SEQUENCE [LARGE SCALE GENOMIC DNA]</scope>
    <source>
        <strain evidence="8 9">JCM 30562</strain>
    </source>
</reference>
<dbReference type="OrthoDB" id="4484751at2"/>
<keyword evidence="3 6" id="KW-0812">Transmembrane</keyword>
<dbReference type="Gene3D" id="1.20.1720.10">
    <property type="entry name" value="Multidrug resistance protein D"/>
    <property type="match status" value="1"/>
</dbReference>
<comment type="caution">
    <text evidence="8">The sequence shown here is derived from an EMBL/GenBank/DDBJ whole genome shotgun (WGS) entry which is preliminary data.</text>
</comment>
<feature type="transmembrane region" description="Helical" evidence="6">
    <location>
        <begin position="163"/>
        <end position="183"/>
    </location>
</feature>
<proteinExistence type="predicted"/>
<dbReference type="PANTHER" id="PTHR42718:SF9">
    <property type="entry name" value="MAJOR FACILITATOR SUPERFAMILY MULTIDRUG TRANSPORTER MFSC"/>
    <property type="match status" value="1"/>
</dbReference>
<dbReference type="Pfam" id="PF07690">
    <property type="entry name" value="MFS_1"/>
    <property type="match status" value="1"/>
</dbReference>
<gene>
    <name evidence="8" type="ORF">FNH06_15565</name>
</gene>
<dbReference type="GO" id="GO:0005886">
    <property type="term" value="C:plasma membrane"/>
    <property type="evidence" value="ECO:0007669"/>
    <property type="project" value="UniProtKB-SubCell"/>
</dbReference>
<evidence type="ECO:0000256" key="5">
    <source>
        <dbReference type="ARBA" id="ARBA00023136"/>
    </source>
</evidence>
<feature type="transmembrane region" description="Helical" evidence="6">
    <location>
        <begin position="133"/>
        <end position="157"/>
    </location>
</feature>
<dbReference type="InterPro" id="IPR036259">
    <property type="entry name" value="MFS_trans_sf"/>
</dbReference>
<evidence type="ECO:0000256" key="6">
    <source>
        <dbReference type="SAM" id="Phobius"/>
    </source>
</evidence>
<feature type="transmembrane region" description="Helical" evidence="6">
    <location>
        <begin position="304"/>
        <end position="323"/>
    </location>
</feature>
<dbReference type="GO" id="GO:0022857">
    <property type="term" value="F:transmembrane transporter activity"/>
    <property type="evidence" value="ECO:0007669"/>
    <property type="project" value="InterPro"/>
</dbReference>